<keyword evidence="1" id="KW-0175">Coiled coil</keyword>
<keyword evidence="3" id="KW-1185">Reference proteome</keyword>
<protein>
    <submittedName>
        <fullName evidence="2">Uncharacterized protein</fullName>
    </submittedName>
</protein>
<comment type="caution">
    <text evidence="2">The sequence shown here is derived from an EMBL/GenBank/DDBJ whole genome shotgun (WGS) entry which is preliminary data.</text>
</comment>
<dbReference type="RefSeq" id="WP_062438884.1">
    <property type="nucleotide sequence ID" value="NZ_BMCJ01000007.1"/>
</dbReference>
<feature type="coiled-coil region" evidence="1">
    <location>
        <begin position="62"/>
        <end position="103"/>
    </location>
</feature>
<reference evidence="3" key="1">
    <citation type="journal article" date="2019" name="Int. J. Syst. Evol. Microbiol.">
        <title>The Global Catalogue of Microorganisms (GCM) 10K type strain sequencing project: providing services to taxonomists for standard genome sequencing and annotation.</title>
        <authorList>
            <consortium name="The Broad Institute Genomics Platform"/>
            <consortium name="The Broad Institute Genome Sequencing Center for Infectious Disease"/>
            <person name="Wu L."/>
            <person name="Ma J."/>
        </authorList>
    </citation>
    <scope>NUCLEOTIDE SEQUENCE [LARGE SCALE GENOMIC DNA]</scope>
    <source>
        <strain evidence="3">CCM 7282</strain>
    </source>
</reference>
<dbReference type="EMBL" id="BMCJ01000007">
    <property type="protein sequence ID" value="GGD01025.1"/>
    <property type="molecule type" value="Genomic_DNA"/>
</dbReference>
<sequence length="103" mass="11824">MSKESKQTEQHKKETTIDMEGIWKAASVLLKNDAMVNALSELKQLDFTTSDLNMNGILKKYSEETSNKLEELKAQMGGMNKQLEELKAKVDEVKNLYIDEQKR</sequence>
<gene>
    <name evidence="2" type="ORF">GCM10007216_34700</name>
</gene>
<proteinExistence type="predicted"/>
<accession>A0ABQ1PQ47</accession>
<evidence type="ECO:0000256" key="1">
    <source>
        <dbReference type="SAM" id="Coils"/>
    </source>
</evidence>
<dbReference type="Proteomes" id="UP000619534">
    <property type="component" value="Unassembled WGS sequence"/>
</dbReference>
<evidence type="ECO:0000313" key="2">
    <source>
        <dbReference type="EMBL" id="GGD01025.1"/>
    </source>
</evidence>
<name>A0ABQ1PQ47_9BACI</name>
<organism evidence="2 3">
    <name type="scientific">Thalassobacillus devorans</name>
    <dbReference type="NCBI Taxonomy" id="279813"/>
    <lineage>
        <taxon>Bacteria</taxon>
        <taxon>Bacillati</taxon>
        <taxon>Bacillota</taxon>
        <taxon>Bacilli</taxon>
        <taxon>Bacillales</taxon>
        <taxon>Bacillaceae</taxon>
        <taxon>Thalassobacillus</taxon>
    </lineage>
</organism>
<evidence type="ECO:0000313" key="3">
    <source>
        <dbReference type="Proteomes" id="UP000619534"/>
    </source>
</evidence>